<dbReference type="EMBL" id="JALJOU010000004">
    <property type="protein sequence ID" value="KAK9844144.1"/>
    <property type="molecule type" value="Genomic_DNA"/>
</dbReference>
<dbReference type="AlphaFoldDB" id="A0AAW1SE17"/>
<evidence type="ECO:0000313" key="2">
    <source>
        <dbReference type="EMBL" id="KAK9844144.1"/>
    </source>
</evidence>
<reference evidence="2 3" key="1">
    <citation type="journal article" date="2024" name="Nat. Commun.">
        <title>Phylogenomics reveals the evolutionary origins of lichenization in chlorophyte algae.</title>
        <authorList>
            <person name="Puginier C."/>
            <person name="Libourel C."/>
            <person name="Otte J."/>
            <person name="Skaloud P."/>
            <person name="Haon M."/>
            <person name="Grisel S."/>
            <person name="Petersen M."/>
            <person name="Berrin J.G."/>
            <person name="Delaux P.M."/>
            <person name="Dal Grande F."/>
            <person name="Keller J."/>
        </authorList>
    </citation>
    <scope>NUCLEOTIDE SEQUENCE [LARGE SCALE GENOMIC DNA]</scope>
    <source>
        <strain evidence="2 3">SAG 245.80</strain>
    </source>
</reference>
<accession>A0AAW1SE17</accession>
<evidence type="ECO:0000256" key="1">
    <source>
        <dbReference type="SAM" id="MobiDB-lite"/>
    </source>
</evidence>
<dbReference type="Proteomes" id="UP001445335">
    <property type="component" value="Unassembled WGS sequence"/>
</dbReference>
<feature type="compositionally biased region" description="Low complexity" evidence="1">
    <location>
        <begin position="533"/>
        <end position="547"/>
    </location>
</feature>
<protein>
    <submittedName>
        <fullName evidence="2">Uncharacterized protein</fullName>
    </submittedName>
</protein>
<feature type="region of interest" description="Disordered" evidence="1">
    <location>
        <begin position="407"/>
        <end position="547"/>
    </location>
</feature>
<evidence type="ECO:0000313" key="3">
    <source>
        <dbReference type="Proteomes" id="UP001445335"/>
    </source>
</evidence>
<comment type="caution">
    <text evidence="2">The sequence shown here is derived from an EMBL/GenBank/DDBJ whole genome shotgun (WGS) entry which is preliminary data.</text>
</comment>
<name>A0AAW1SE17_9CHLO</name>
<feature type="compositionally biased region" description="Low complexity" evidence="1">
    <location>
        <begin position="781"/>
        <end position="804"/>
    </location>
</feature>
<feature type="region of interest" description="Disordered" evidence="1">
    <location>
        <begin position="772"/>
        <end position="947"/>
    </location>
</feature>
<sequence length="1022" mass="104608">MAPVDAHLTVVLDLATFAAGREEDTGPVLLACQRAVARVLALCLAAGQQAQWTYRLVDSRLPPHAFTQVAEYIKFSGEGRQPGACHDRSGPVSAASFGCFCRLLGYLADPEAEAALARRSPQGFGRALQARRRAEAAAHTNTPMANLRMYLAQLLPDGSAASAAAHAGGGALVLLSPAPTCAQDLTGFLKLGPAVDLAALDITAALAAEAAGGPAVRLRTSHLRVCWVNTGRATPLLPEGEDAVGWRVGLHSCPNPHPGEPGSERWDYGVVSEYDAAEACFRVKMDTGASRAGEELRPCSTDWVQPCAVELGKAARLAVAQGGVSMWRSSTTAEDIADSTAALARVMLGSPPPAPLQDASGACMAQMASVLPGAAGRGAAATPQLPPELHTAGGPEELAAVLRGLASEADAEPGPEARPAAKQPRRRAKTAEQELRGPGAGKAAKAPPRYRPAARGSLHAAAAGSAGGSARPSSRSGSRGESRAGSAAPRMAVPNALARAPSVGGRPPDGRSGRRAPPLGRLPSNPKPDTLRRPSAGAAAASDSSPPCARAVLEAATRAQDVYRQACREAVAEPTLPDVADAAARIVEPAAAQLARCNMGAVRGAMAALALRAPPGYAELATAAADQAPARTEDVACALAAALLEAPEALDARLPNTAEAAPGRRRDEALQLLVTLEIHRVLAHGELPARKRPLQGVKAFMSMLTISILGDHMSDRDFWRCVIEPRYGAALRRETRVLGKLTGNYEEPESPQPPRVGTLVGDPCAGITGECSPVPDAAGVARGAPQGGTRARARAGSRGPAGSRELGSREVGGTRSGTGATSGAVPAGSATGSLASAGTSGASRLGGEASSRARRHRRTFARPPYMSNALRVGRVKLALPGRQRSKLAKGGKPGDTRKQARGGAGKSRVSASEERTPVGPARTAQRTPQSRMRACGTPLESEPASGVKATPAAVAAPELLPGSGGRRLHPPRQLHFGPLPLASAPELEARLDTISEGSASLAAGDAAVPAALPVPARGAPVT</sequence>
<keyword evidence="3" id="KW-1185">Reference proteome</keyword>
<organism evidence="2 3">
    <name type="scientific">Elliptochloris bilobata</name>
    <dbReference type="NCBI Taxonomy" id="381761"/>
    <lineage>
        <taxon>Eukaryota</taxon>
        <taxon>Viridiplantae</taxon>
        <taxon>Chlorophyta</taxon>
        <taxon>core chlorophytes</taxon>
        <taxon>Trebouxiophyceae</taxon>
        <taxon>Trebouxiophyceae incertae sedis</taxon>
        <taxon>Elliptochloris clade</taxon>
        <taxon>Elliptochloris</taxon>
    </lineage>
</organism>
<feature type="compositionally biased region" description="Low complexity" evidence="1">
    <location>
        <begin position="441"/>
        <end position="490"/>
    </location>
</feature>
<proteinExistence type="predicted"/>
<feature type="compositionally biased region" description="Low complexity" evidence="1">
    <location>
        <begin position="817"/>
        <end position="850"/>
    </location>
</feature>
<gene>
    <name evidence="2" type="ORF">WJX81_005891</name>
</gene>